<comment type="function">
    <text evidence="7">Catalyzes the ATP-dependent amidation of the two carboxylate groups at positions a and c of cobyrinate, using either L-glutamine or ammonia as the nitrogen source.</text>
</comment>
<keyword evidence="4 7" id="KW-0067">ATP-binding</keyword>
<evidence type="ECO:0000256" key="8">
    <source>
        <dbReference type="SAM" id="MobiDB-lite"/>
    </source>
</evidence>
<comment type="domain">
    <text evidence="7">Comprises of two domains. The C-terminal domain contains the binding site for glutamine and catalyzes the hydrolysis of this substrate to glutamate and ammonia. The N-terminal domain is anticipated to bind ATP and cobyrinate and catalyzes the ultimate synthesis of the diamide product. The ammonia produced via the glutaminase domain is probably translocated to the adjacent domain via a molecular tunnel, where it reacts with an activated intermediate.</text>
</comment>
<dbReference type="Proteomes" id="UP000474024">
    <property type="component" value="Unassembled WGS sequence"/>
</dbReference>
<evidence type="ECO:0000259" key="10">
    <source>
        <dbReference type="Pfam" id="PF07685"/>
    </source>
</evidence>
<name>A0A6L5YPQ5_9FIRM</name>
<dbReference type="InterPro" id="IPR004484">
    <property type="entry name" value="CbiA/CobB_synth"/>
</dbReference>
<comment type="caution">
    <text evidence="11">The sequence shown here is derived from an EMBL/GenBank/DDBJ whole genome shotgun (WGS) entry which is preliminary data.</text>
</comment>
<dbReference type="AlphaFoldDB" id="A0A6L5YPQ5"/>
<dbReference type="SUPFAM" id="SSF52317">
    <property type="entry name" value="Class I glutamine amidotransferase-like"/>
    <property type="match status" value="1"/>
</dbReference>
<dbReference type="PANTHER" id="PTHR43873">
    <property type="entry name" value="COBYRINATE A,C-DIAMIDE SYNTHASE"/>
    <property type="match status" value="1"/>
</dbReference>
<reference evidence="11 12" key="1">
    <citation type="submission" date="2019-08" db="EMBL/GenBank/DDBJ databases">
        <title>In-depth cultivation of the pig gut microbiome towards novel bacterial diversity and tailored functional studies.</title>
        <authorList>
            <person name="Wylensek D."/>
            <person name="Hitch T.C.A."/>
            <person name="Clavel T."/>
        </authorList>
    </citation>
    <scope>NUCLEOTIDE SEQUENCE [LARGE SCALE GENOMIC DNA]</scope>
    <source>
        <strain evidence="11 12">MUC/MUC-530-WT-4D</strain>
    </source>
</reference>
<dbReference type="CDD" id="cd03130">
    <property type="entry name" value="GATase1_CobB"/>
    <property type="match status" value="1"/>
</dbReference>
<dbReference type="HAMAP" id="MF_00027">
    <property type="entry name" value="CobB_CbiA"/>
    <property type="match status" value="1"/>
</dbReference>
<evidence type="ECO:0000256" key="2">
    <source>
        <dbReference type="ARBA" id="ARBA00022598"/>
    </source>
</evidence>
<dbReference type="NCBIfam" id="TIGR00379">
    <property type="entry name" value="cobB"/>
    <property type="match status" value="1"/>
</dbReference>
<dbReference type="InterPro" id="IPR029062">
    <property type="entry name" value="Class_I_gatase-like"/>
</dbReference>
<dbReference type="Pfam" id="PF07685">
    <property type="entry name" value="GATase_3"/>
    <property type="match status" value="1"/>
</dbReference>
<keyword evidence="5 7" id="KW-0460">Magnesium</keyword>
<keyword evidence="12" id="KW-1185">Reference proteome</keyword>
<feature type="region of interest" description="Disordered" evidence="8">
    <location>
        <begin position="241"/>
        <end position="269"/>
    </location>
</feature>
<dbReference type="Gene3D" id="3.40.50.880">
    <property type="match status" value="1"/>
</dbReference>
<evidence type="ECO:0000256" key="6">
    <source>
        <dbReference type="ARBA" id="ARBA00022962"/>
    </source>
</evidence>
<evidence type="ECO:0000256" key="3">
    <source>
        <dbReference type="ARBA" id="ARBA00022741"/>
    </source>
</evidence>
<feature type="active site" description="Nucleophile" evidence="7">
    <location>
        <position position="361"/>
    </location>
</feature>
<evidence type="ECO:0000256" key="1">
    <source>
        <dbReference type="ARBA" id="ARBA00001946"/>
    </source>
</evidence>
<evidence type="ECO:0000256" key="7">
    <source>
        <dbReference type="HAMAP-Rule" id="MF_00027"/>
    </source>
</evidence>
<evidence type="ECO:0000313" key="12">
    <source>
        <dbReference type="Proteomes" id="UP000474024"/>
    </source>
</evidence>
<dbReference type="GO" id="GO:0009236">
    <property type="term" value="P:cobalamin biosynthetic process"/>
    <property type="evidence" value="ECO:0007669"/>
    <property type="project" value="UniProtKB-UniRule"/>
</dbReference>
<keyword evidence="7" id="KW-0169">Cobalamin biosynthesis</keyword>
<dbReference type="InterPro" id="IPR002586">
    <property type="entry name" value="CobQ/CobB/MinD/ParA_Nub-bd_dom"/>
</dbReference>
<dbReference type="PANTHER" id="PTHR43873:SF1">
    <property type="entry name" value="COBYRINATE A,C-DIAMIDE SYNTHASE"/>
    <property type="match status" value="1"/>
</dbReference>
<comment type="cofactor">
    <cofactor evidence="1 7">
        <name>Mg(2+)</name>
        <dbReference type="ChEBI" id="CHEBI:18420"/>
    </cofactor>
</comment>
<organism evidence="11 12">
    <name type="scientific">Roseburia porci</name>
    <dbReference type="NCBI Taxonomy" id="2605790"/>
    <lineage>
        <taxon>Bacteria</taxon>
        <taxon>Bacillati</taxon>
        <taxon>Bacillota</taxon>
        <taxon>Clostridia</taxon>
        <taxon>Lachnospirales</taxon>
        <taxon>Lachnospiraceae</taxon>
        <taxon>Roseburia</taxon>
    </lineage>
</organism>
<evidence type="ECO:0000259" key="9">
    <source>
        <dbReference type="Pfam" id="PF01656"/>
    </source>
</evidence>
<comment type="pathway">
    <text evidence="7">Cofactor biosynthesis; adenosylcobalamin biosynthesis; cob(II)yrinate a,c-diamide from sirohydrochlorin (anaerobic route): step 10/10.</text>
</comment>
<dbReference type="NCBIfam" id="NF002204">
    <property type="entry name" value="PRK01077.1"/>
    <property type="match status" value="1"/>
</dbReference>
<keyword evidence="2 7" id="KW-0436">Ligase</keyword>
<dbReference type="Pfam" id="PF01656">
    <property type="entry name" value="CbiA"/>
    <property type="match status" value="1"/>
</dbReference>
<dbReference type="InterPro" id="IPR027417">
    <property type="entry name" value="P-loop_NTPase"/>
</dbReference>
<keyword evidence="6 7" id="KW-0315">Glutamine amidotransferase</keyword>
<comment type="miscellaneous">
    <text evidence="7">The a and c carboxylates of cobyrinate are activated for nucleophilic attack via formation of a phosphorylated intermediate by ATP. CbiA catalyzes first the amidation of the c-carboxylate, and then that of the a-carboxylate.</text>
</comment>
<comment type="catalytic activity">
    <reaction evidence="7">
        <text>cob(II)yrinate + 2 L-glutamine + 2 ATP + 2 H2O = cob(II)yrinate a,c diamide + 2 L-glutamate + 2 ADP + 2 phosphate + 2 H(+)</text>
        <dbReference type="Rhea" id="RHEA:26289"/>
        <dbReference type="ChEBI" id="CHEBI:15377"/>
        <dbReference type="ChEBI" id="CHEBI:15378"/>
        <dbReference type="ChEBI" id="CHEBI:29985"/>
        <dbReference type="ChEBI" id="CHEBI:30616"/>
        <dbReference type="ChEBI" id="CHEBI:43474"/>
        <dbReference type="ChEBI" id="CHEBI:58359"/>
        <dbReference type="ChEBI" id="CHEBI:58537"/>
        <dbReference type="ChEBI" id="CHEBI:58894"/>
        <dbReference type="ChEBI" id="CHEBI:456216"/>
        <dbReference type="EC" id="6.3.5.11"/>
    </reaction>
</comment>
<evidence type="ECO:0000256" key="5">
    <source>
        <dbReference type="ARBA" id="ARBA00022842"/>
    </source>
</evidence>
<dbReference type="InterPro" id="IPR011698">
    <property type="entry name" value="GATase_3"/>
</dbReference>
<accession>A0A6L5YPQ5</accession>
<dbReference type="Gene3D" id="3.40.50.300">
    <property type="entry name" value="P-loop containing nucleotide triphosphate hydrolases"/>
    <property type="match status" value="2"/>
</dbReference>
<evidence type="ECO:0000256" key="4">
    <source>
        <dbReference type="ARBA" id="ARBA00022840"/>
    </source>
</evidence>
<dbReference type="EC" id="6.3.5.11" evidence="7"/>
<gene>
    <name evidence="7" type="primary">cbiA</name>
    <name evidence="11" type="ORF">FYJ75_03875</name>
</gene>
<keyword evidence="3 7" id="KW-0547">Nucleotide-binding</keyword>
<dbReference type="GO" id="GO:0042242">
    <property type="term" value="F:cobyrinic acid a,c-diamide synthase activity"/>
    <property type="evidence" value="ECO:0007669"/>
    <property type="project" value="UniProtKB-UniRule"/>
</dbReference>
<dbReference type="CDD" id="cd05388">
    <property type="entry name" value="CobB_N"/>
    <property type="match status" value="1"/>
</dbReference>
<dbReference type="SUPFAM" id="SSF52540">
    <property type="entry name" value="P-loop containing nucleoside triphosphate hydrolases"/>
    <property type="match status" value="1"/>
</dbReference>
<proteinExistence type="inferred from homology"/>
<evidence type="ECO:0000313" key="11">
    <source>
        <dbReference type="EMBL" id="MST74177.1"/>
    </source>
</evidence>
<protein>
    <recommendedName>
        <fullName evidence="7">Cobyrinate a,c-diamide synthase</fullName>
        <ecNumber evidence="7">6.3.5.11</ecNumber>
    </recommendedName>
    <alternativeName>
        <fullName evidence="7">Cobyrinic acid a,c-diamide synthetase</fullName>
    </alternativeName>
</protein>
<feature type="site" description="Increases nucleophilicity of active site Cys" evidence="7">
    <location>
        <position position="460"/>
    </location>
</feature>
<dbReference type="RefSeq" id="WP_154429046.1">
    <property type="nucleotide sequence ID" value="NZ_VUNI01000004.1"/>
</dbReference>
<dbReference type="EMBL" id="VUNI01000004">
    <property type="protein sequence ID" value="MST74177.1"/>
    <property type="molecule type" value="Genomic_DNA"/>
</dbReference>
<dbReference type="PROSITE" id="PS51274">
    <property type="entry name" value="GATASE_COBBQ"/>
    <property type="match status" value="1"/>
</dbReference>
<dbReference type="UniPathway" id="UPA00148">
    <property type="reaction ID" value="UER00231"/>
</dbReference>
<dbReference type="GO" id="GO:0005524">
    <property type="term" value="F:ATP binding"/>
    <property type="evidence" value="ECO:0007669"/>
    <property type="project" value="UniProtKB-UniRule"/>
</dbReference>
<feature type="domain" description="CobQ/CobB/MinD/ParA nucleotide binding" evidence="9">
    <location>
        <begin position="7"/>
        <end position="191"/>
    </location>
</feature>
<sequence>MKHPGVLIAATKSGSGKTTITCALLQALKQRDIRTRAFKCGPDYIDPMFHKQIIGVPSRNLDTFFSGPEQIRELYQMNSKGTDDKTEISVIEGVMGLYDGLGGIREEGSAYHLAEVLDIPIVLVLDAHGMGRSMIPLLAGFLQYDKSHLIRGVILNRTTPMFLQTIAPLIEKELKLPVLGCFPKTQKLVLPGRHLGLVMPGEIDDIRRQLHEAAVQLEKTVDIDRILAIANEAGNIDDFSRKTADGDALQTSERTADGQEKKNGIEPENDGKSCANLRLAVAQDEAFCFYYEDNLRLLREKGVTIVWFSPIHDEALPQNIDGILLGGGYPELHAGELEANEKMRKAIRDSITAGMPSVAECGGFMYLHDTLVDKTGAAFHMAGVLPAECKDTGKLVRFGYVEIEEKEADWLPAGTKIRGHEFHYYDSSDNGMDCIAQKPVTGRNWPCIHSTSDHWWGYPHLYYPSNPEFVYHFVAQMRKWKQETTK</sequence>
<feature type="domain" description="CobB/CobQ-like glutamine amidotransferase" evidence="10">
    <location>
        <begin position="279"/>
        <end position="426"/>
    </location>
</feature>
<comment type="similarity">
    <text evidence="7">Belongs to the CobB/CbiA family.</text>
</comment>
<feature type="compositionally biased region" description="Basic and acidic residues" evidence="8">
    <location>
        <begin position="254"/>
        <end position="269"/>
    </location>
</feature>